<dbReference type="Proteomes" id="UP001057402">
    <property type="component" value="Chromosome 5"/>
</dbReference>
<dbReference type="EMBL" id="CM042884">
    <property type="protein sequence ID" value="KAI4368568.1"/>
    <property type="molecule type" value="Genomic_DNA"/>
</dbReference>
<reference evidence="2" key="1">
    <citation type="journal article" date="2023" name="Front. Plant Sci.">
        <title>Chromosomal-level genome assembly of Melastoma candidum provides insights into trichome evolution.</title>
        <authorList>
            <person name="Zhong Y."/>
            <person name="Wu W."/>
            <person name="Sun C."/>
            <person name="Zou P."/>
            <person name="Liu Y."/>
            <person name="Dai S."/>
            <person name="Zhou R."/>
        </authorList>
    </citation>
    <scope>NUCLEOTIDE SEQUENCE [LARGE SCALE GENOMIC DNA]</scope>
</reference>
<comment type="caution">
    <text evidence="1">The sequence shown here is derived from an EMBL/GenBank/DDBJ whole genome shotgun (WGS) entry which is preliminary data.</text>
</comment>
<sequence length="642" mass="72347">MDSWKQGMELPGDTLSYSPNLHPAVSLKWEDCPLLMGKDGLESRSRYGLPWNRTSPISTGRIIGNAKMDELGLLDDQSFMSSFSGLAISSGYSPYDLKYNPNIPLESQLYYLHGENAESHAGCVNSFQLQNSLYRGTKEDLLMSGMVEDLDALKFSLLAVQSPDAGFCRTHVEYDLSNPLQNVAAMSKHPGVAADFGRISDEQLHFFARQQRQASENLIPSRTMLEPKSHVNYRYNEVQKPLDAQHVQSMIHLLDEQKRGLLSYRNELPCPAGTHPTSGLRFHSLSYGETPEANINSLPIDKSISWDLLKYFSRPNNTGKCAYILAKDQEGCRYLQRKILEGKKNDIEKILLEVTDRMVELTMDPFGNYLVQKLFEACDNDQKTRILRVITRTKGDLLHISCDMHGTRVVQKIVESLRIPEHFSIVVSSLRPNILTLMKNVNGNHVAQHCLRYLPSKHMELLLESVASNCVELATDRHGCCVLQKCIAHSSGEQRFLITYAIALNSRVLSQDEFGNYAVQYILDKDDPRATEDVLDHLEGHLVDLSMQKYSSNVVESCLKLAREERRACVIQELIGSPRLDQILQDPYGNYVIQSAIMASKGALRSAIVKAIKPYIPTLIANPYGKKVLSSKCLKNVKWHLV</sequence>
<organism evidence="1 2">
    <name type="scientific">Melastoma candidum</name>
    <dbReference type="NCBI Taxonomy" id="119954"/>
    <lineage>
        <taxon>Eukaryota</taxon>
        <taxon>Viridiplantae</taxon>
        <taxon>Streptophyta</taxon>
        <taxon>Embryophyta</taxon>
        <taxon>Tracheophyta</taxon>
        <taxon>Spermatophyta</taxon>
        <taxon>Magnoliopsida</taxon>
        <taxon>eudicotyledons</taxon>
        <taxon>Gunneridae</taxon>
        <taxon>Pentapetalae</taxon>
        <taxon>rosids</taxon>
        <taxon>malvids</taxon>
        <taxon>Myrtales</taxon>
        <taxon>Melastomataceae</taxon>
        <taxon>Melastomatoideae</taxon>
        <taxon>Melastomateae</taxon>
        <taxon>Melastoma</taxon>
    </lineage>
</organism>
<evidence type="ECO:0000313" key="1">
    <source>
        <dbReference type="EMBL" id="KAI4368568.1"/>
    </source>
</evidence>
<name>A0ACB9QTL9_9MYRT</name>
<gene>
    <name evidence="1" type="ORF">MLD38_017112</name>
</gene>
<keyword evidence="2" id="KW-1185">Reference proteome</keyword>
<proteinExistence type="predicted"/>
<evidence type="ECO:0000313" key="2">
    <source>
        <dbReference type="Proteomes" id="UP001057402"/>
    </source>
</evidence>
<protein>
    <submittedName>
        <fullName evidence="1">Uncharacterized protein</fullName>
    </submittedName>
</protein>
<accession>A0ACB9QTL9</accession>